<organism evidence="1 2">
    <name type="scientific">Opisthorchis viverrini</name>
    <name type="common">Southeast Asian liver fluke</name>
    <dbReference type="NCBI Taxonomy" id="6198"/>
    <lineage>
        <taxon>Eukaryota</taxon>
        <taxon>Metazoa</taxon>
        <taxon>Spiralia</taxon>
        <taxon>Lophotrochozoa</taxon>
        <taxon>Platyhelminthes</taxon>
        <taxon>Trematoda</taxon>
        <taxon>Digenea</taxon>
        <taxon>Opisthorchiida</taxon>
        <taxon>Opisthorchiata</taxon>
        <taxon>Opisthorchiidae</taxon>
        <taxon>Opisthorchis</taxon>
    </lineage>
</organism>
<dbReference type="Proteomes" id="UP000054324">
    <property type="component" value="Unassembled WGS sequence"/>
</dbReference>
<dbReference type="KEGG" id="ovi:T265_07960"/>
<reference evidence="1 2" key="1">
    <citation type="submission" date="2013-11" db="EMBL/GenBank/DDBJ databases">
        <title>Opisthorchis viverrini - life in the bile duct.</title>
        <authorList>
            <person name="Young N.D."/>
            <person name="Nagarajan N."/>
            <person name="Lin S.J."/>
            <person name="Korhonen P.K."/>
            <person name="Jex A.R."/>
            <person name="Hall R.S."/>
            <person name="Safavi-Hemami H."/>
            <person name="Kaewkong W."/>
            <person name="Bertrand D."/>
            <person name="Gao S."/>
            <person name="Seet Q."/>
            <person name="Wongkham S."/>
            <person name="Teh B.T."/>
            <person name="Wongkham C."/>
            <person name="Intapan P.M."/>
            <person name="Maleewong W."/>
            <person name="Yang X."/>
            <person name="Hu M."/>
            <person name="Wang Z."/>
            <person name="Hofmann A."/>
            <person name="Sternberg P.W."/>
            <person name="Tan P."/>
            <person name="Wang J."/>
            <person name="Gasser R.B."/>
        </authorList>
    </citation>
    <scope>NUCLEOTIDE SEQUENCE [LARGE SCALE GENOMIC DNA]</scope>
</reference>
<name>A0A074ZAN1_OPIVI</name>
<protein>
    <submittedName>
        <fullName evidence="1">Uncharacterized protein</fullName>
    </submittedName>
</protein>
<keyword evidence="2" id="KW-1185">Reference proteome</keyword>
<dbReference type="CTD" id="20322139"/>
<accession>A0A074ZAN1</accession>
<dbReference type="AlphaFoldDB" id="A0A074ZAN1"/>
<dbReference type="GeneID" id="20322139"/>
<proteinExistence type="predicted"/>
<evidence type="ECO:0000313" key="2">
    <source>
        <dbReference type="Proteomes" id="UP000054324"/>
    </source>
</evidence>
<dbReference type="EMBL" id="KL596813">
    <property type="protein sequence ID" value="KER24356.1"/>
    <property type="molecule type" value="Genomic_DNA"/>
</dbReference>
<gene>
    <name evidence="1" type="ORF">T265_07960</name>
</gene>
<evidence type="ECO:0000313" key="1">
    <source>
        <dbReference type="EMBL" id="KER24356.1"/>
    </source>
</evidence>
<dbReference type="RefSeq" id="XP_009171895.1">
    <property type="nucleotide sequence ID" value="XM_009173631.1"/>
</dbReference>
<sequence>MTLSRILQKAGWEIGHTFEVLAQLGFKVFNEASTRYCIITELYISLKKLVDSGAGLSSDEHGQQYTNNWFWRRSWEIIAKPLN</sequence>